<organism evidence="3 4">
    <name type="scientific">Lacinutrix gracilariae</name>
    <dbReference type="NCBI Taxonomy" id="1747198"/>
    <lineage>
        <taxon>Bacteria</taxon>
        <taxon>Pseudomonadati</taxon>
        <taxon>Bacteroidota</taxon>
        <taxon>Flavobacteriia</taxon>
        <taxon>Flavobacteriales</taxon>
        <taxon>Flavobacteriaceae</taxon>
        <taxon>Lacinutrix</taxon>
    </lineage>
</organism>
<dbReference type="InterPro" id="IPR037682">
    <property type="entry name" value="TonB_C"/>
</dbReference>
<feature type="domain" description="TonB C-terminal" evidence="2">
    <location>
        <begin position="224"/>
        <end position="278"/>
    </location>
</feature>
<keyword evidence="4" id="KW-1185">Reference proteome</keyword>
<dbReference type="EMBL" id="JBHULM010000011">
    <property type="protein sequence ID" value="MFD2542203.1"/>
    <property type="molecule type" value="Genomic_DNA"/>
</dbReference>
<comment type="caution">
    <text evidence="3">The sequence shown here is derived from an EMBL/GenBank/DDBJ whole genome shotgun (WGS) entry which is preliminary data.</text>
</comment>
<sequence length="288" mass="33255">MKKRITILFAVLITLSVTAFGFTNWTNVQTKQPKVSTKAEIAMHSTSTEKTMESTCYQGPIGPILRHYFEKPEPEVFEDFIYDVGSRFAPMKKSAIEKATSLEDFFTWEELRAISEIKFIEIIIIENERQTQKRAISYTKDFTDAQLKLLQSLDYTSHFNIRIEYLEKNSIGQLEHKFNSPHITIVPEKQAEYMDGKEVLKKFLKENSSEARKDVDPEKLQPAKLHFTVTKDGNIKNVKLDRTSNYPEVDKTMIELIKNLPGKWKPAENLKGEKMDQEQVVSFGLMGC</sequence>
<protein>
    <submittedName>
        <fullName evidence="3">Energy transducer TonB</fullName>
    </submittedName>
</protein>
<dbReference type="Gene3D" id="3.30.1150.10">
    <property type="match status" value="1"/>
</dbReference>
<reference evidence="4" key="1">
    <citation type="journal article" date="2019" name="Int. J. Syst. Evol. Microbiol.">
        <title>The Global Catalogue of Microorganisms (GCM) 10K type strain sequencing project: providing services to taxonomists for standard genome sequencing and annotation.</title>
        <authorList>
            <consortium name="The Broad Institute Genomics Platform"/>
            <consortium name="The Broad Institute Genome Sequencing Center for Infectious Disease"/>
            <person name="Wu L."/>
            <person name="Ma J."/>
        </authorList>
    </citation>
    <scope>NUCLEOTIDE SEQUENCE [LARGE SCALE GENOMIC DNA]</scope>
    <source>
        <strain evidence="4">KCTC 42808</strain>
    </source>
</reference>
<evidence type="ECO:0000259" key="2">
    <source>
        <dbReference type="Pfam" id="PF03544"/>
    </source>
</evidence>
<keyword evidence="1" id="KW-0732">Signal</keyword>
<proteinExistence type="predicted"/>
<dbReference type="RefSeq" id="WP_379902810.1">
    <property type="nucleotide sequence ID" value="NZ_JBHULM010000011.1"/>
</dbReference>
<feature type="chain" id="PRO_5046244206" evidence="1">
    <location>
        <begin position="20"/>
        <end position="288"/>
    </location>
</feature>
<evidence type="ECO:0000313" key="3">
    <source>
        <dbReference type="EMBL" id="MFD2542203.1"/>
    </source>
</evidence>
<evidence type="ECO:0000256" key="1">
    <source>
        <dbReference type="SAM" id="SignalP"/>
    </source>
</evidence>
<gene>
    <name evidence="3" type="ORF">ACFSSB_07730</name>
</gene>
<dbReference type="Proteomes" id="UP001597467">
    <property type="component" value="Unassembled WGS sequence"/>
</dbReference>
<name>A0ABW5K191_9FLAO</name>
<feature type="signal peptide" evidence="1">
    <location>
        <begin position="1"/>
        <end position="19"/>
    </location>
</feature>
<accession>A0ABW5K191</accession>
<evidence type="ECO:0000313" key="4">
    <source>
        <dbReference type="Proteomes" id="UP001597467"/>
    </source>
</evidence>
<dbReference type="Pfam" id="PF03544">
    <property type="entry name" value="TonB_C"/>
    <property type="match status" value="1"/>
</dbReference>